<evidence type="ECO:0000259" key="2">
    <source>
        <dbReference type="Pfam" id="PF01370"/>
    </source>
</evidence>
<dbReference type="InterPro" id="IPR013549">
    <property type="entry name" value="DUF1731"/>
</dbReference>
<evidence type="ECO:0000313" key="5">
    <source>
        <dbReference type="Proteomes" id="UP000182762"/>
    </source>
</evidence>
<accession>A0A1I6BN65</accession>
<dbReference type="CDD" id="cd05242">
    <property type="entry name" value="SDR_a8"/>
    <property type="match status" value="1"/>
</dbReference>
<keyword evidence="5" id="KW-1185">Reference proteome</keyword>
<dbReference type="PANTHER" id="PTHR11092">
    <property type="entry name" value="SUGAR NUCLEOTIDE EPIMERASE RELATED"/>
    <property type="match status" value="1"/>
</dbReference>
<dbReference type="PANTHER" id="PTHR11092:SF0">
    <property type="entry name" value="EPIMERASE FAMILY PROTEIN SDR39U1"/>
    <property type="match status" value="1"/>
</dbReference>
<dbReference type="InterPro" id="IPR001509">
    <property type="entry name" value="Epimerase_deHydtase"/>
</dbReference>
<evidence type="ECO:0000256" key="1">
    <source>
        <dbReference type="ARBA" id="ARBA00009353"/>
    </source>
</evidence>
<organism evidence="4 5">
    <name type="scientific">Priestia endophytica DSM 13796</name>
    <dbReference type="NCBI Taxonomy" id="1121089"/>
    <lineage>
        <taxon>Bacteria</taxon>
        <taxon>Bacillati</taxon>
        <taxon>Bacillota</taxon>
        <taxon>Bacilli</taxon>
        <taxon>Bacillales</taxon>
        <taxon>Bacillaceae</taxon>
        <taxon>Priestia</taxon>
    </lineage>
</organism>
<sequence>MKIAIAGGTGFVGSKLADKLISEHHAVYILTRNKEKASTTPHLHYVPWLTKGTTPEIELDGVDAIINLAGTSIQNRWTAKNKRAIFDSRVAATKSIVHMIQKMKMPPKVLINGSAVGYYGTSETAVFTEDSPSQGDDFLAKTVKQWEHEAKKAEEYGVRTVFTRFGIVLGSDGGAFPMMKMPYKMGVGGTIGTGEQWVSWVHIEDVVNILQFCINENISGPVNVTSPQPVQMKTFGMELGTSLNRPHWLKVPSPAIKGVLGEMSMLVLEGQKALPKKLEEHGYEFSHKEIREVFNTLKER</sequence>
<reference evidence="4 5" key="1">
    <citation type="submission" date="2016-10" db="EMBL/GenBank/DDBJ databases">
        <authorList>
            <person name="Varghese N."/>
            <person name="Submissions S."/>
        </authorList>
    </citation>
    <scope>NUCLEOTIDE SEQUENCE [LARGE SCALE GENOMIC DNA]</scope>
    <source>
        <strain evidence="4 5">DSM 13796</strain>
    </source>
</reference>
<evidence type="ECO:0000313" key="4">
    <source>
        <dbReference type="EMBL" id="SFQ82389.1"/>
    </source>
</evidence>
<dbReference type="Gene3D" id="3.40.50.720">
    <property type="entry name" value="NAD(P)-binding Rossmann-like Domain"/>
    <property type="match status" value="1"/>
</dbReference>
<dbReference type="InterPro" id="IPR036291">
    <property type="entry name" value="NAD(P)-bd_dom_sf"/>
</dbReference>
<dbReference type="InterPro" id="IPR010099">
    <property type="entry name" value="SDR39U1"/>
</dbReference>
<dbReference type="EMBL" id="FOXX01000011">
    <property type="protein sequence ID" value="SFQ82389.1"/>
    <property type="molecule type" value="Genomic_DNA"/>
</dbReference>
<name>A0A1I6BN65_9BACI</name>
<dbReference type="Pfam" id="PF01370">
    <property type="entry name" value="Epimerase"/>
    <property type="match status" value="1"/>
</dbReference>
<dbReference type="SUPFAM" id="SSF51735">
    <property type="entry name" value="NAD(P)-binding Rossmann-fold domains"/>
    <property type="match status" value="1"/>
</dbReference>
<dbReference type="NCBIfam" id="TIGR01777">
    <property type="entry name" value="yfcH"/>
    <property type="match status" value="1"/>
</dbReference>
<gene>
    <name evidence="4" type="ORF">SAMN02745910_03898</name>
</gene>
<proteinExistence type="inferred from homology"/>
<protein>
    <recommendedName>
        <fullName evidence="6">TIGR01777 family protein</fullName>
    </recommendedName>
</protein>
<comment type="similarity">
    <text evidence="1">Belongs to the NAD(P)-dependent epimerase/dehydratase family. SDR39U1 subfamily.</text>
</comment>
<dbReference type="RefSeq" id="WP_061802461.1">
    <property type="nucleotide sequence ID" value="NZ_FOXX01000011.1"/>
</dbReference>
<dbReference type="Pfam" id="PF08338">
    <property type="entry name" value="DUF1731"/>
    <property type="match status" value="1"/>
</dbReference>
<evidence type="ECO:0000259" key="3">
    <source>
        <dbReference type="Pfam" id="PF08338"/>
    </source>
</evidence>
<comment type="caution">
    <text evidence="4">The sequence shown here is derived from an EMBL/GenBank/DDBJ whole genome shotgun (WGS) entry which is preliminary data.</text>
</comment>
<feature type="domain" description="NAD-dependent epimerase/dehydratase" evidence="2">
    <location>
        <begin position="3"/>
        <end position="217"/>
    </location>
</feature>
<dbReference type="GeneID" id="93712472"/>
<feature type="domain" description="DUF1731" evidence="3">
    <location>
        <begin position="251"/>
        <end position="294"/>
    </location>
</feature>
<evidence type="ECO:0008006" key="6">
    <source>
        <dbReference type="Google" id="ProtNLM"/>
    </source>
</evidence>
<dbReference type="Proteomes" id="UP000182762">
    <property type="component" value="Unassembled WGS sequence"/>
</dbReference>